<evidence type="ECO:0000313" key="7">
    <source>
        <dbReference type="EMBL" id="PAD74360.1"/>
    </source>
</evidence>
<dbReference type="SMART" id="SM00382">
    <property type="entry name" value="AAA"/>
    <property type="match status" value="1"/>
</dbReference>
<dbReference type="Proteomes" id="UP000435177">
    <property type="component" value="Unassembled WGS sequence"/>
</dbReference>
<dbReference type="PANTHER" id="PTHR43335:SF11">
    <property type="entry name" value="ABC TRANSPORTER RELATED"/>
    <property type="match status" value="1"/>
</dbReference>
<dbReference type="Pfam" id="PF00005">
    <property type="entry name" value="ABC_tran"/>
    <property type="match status" value="1"/>
</dbReference>
<dbReference type="OrthoDB" id="9804819at2"/>
<dbReference type="Gene3D" id="3.40.50.300">
    <property type="entry name" value="P-loop containing nucleotide triphosphate hydrolases"/>
    <property type="match status" value="1"/>
</dbReference>
<dbReference type="PROSITE" id="PS50893">
    <property type="entry name" value="ABC_TRANSPORTER_2"/>
    <property type="match status" value="1"/>
</dbReference>
<dbReference type="InterPro" id="IPR027417">
    <property type="entry name" value="P-loop_NTPase"/>
</dbReference>
<keyword evidence="4 7" id="KW-0067">ATP-binding</keyword>
<dbReference type="PROSITE" id="PS00211">
    <property type="entry name" value="ABC_TRANSPORTER_1"/>
    <property type="match status" value="1"/>
</dbReference>
<name>A0A268EML5_9BACL</name>
<evidence type="ECO:0000256" key="1">
    <source>
        <dbReference type="ARBA" id="ARBA00005417"/>
    </source>
</evidence>
<evidence type="ECO:0000256" key="2">
    <source>
        <dbReference type="ARBA" id="ARBA00022448"/>
    </source>
</evidence>
<accession>A0A268EML5</accession>
<dbReference type="RefSeq" id="WP_095266619.1">
    <property type="nucleotide sequence ID" value="NZ_NPBY01000058.1"/>
</dbReference>
<evidence type="ECO:0000256" key="3">
    <source>
        <dbReference type="ARBA" id="ARBA00022741"/>
    </source>
</evidence>
<dbReference type="SUPFAM" id="SSF52540">
    <property type="entry name" value="P-loop containing nucleoside triphosphate hydrolases"/>
    <property type="match status" value="1"/>
</dbReference>
<sequence length="307" mass="33983">MTNSLLYIRNLSKSIGSITPVKGISFELERGSCTALLGPNGAGKTTTLRMLAGLLSPSGGEIQYEGGGKSGRDWQKRIGYLPQYPKFYGWMTGMEYLIFSAKLSGLSGAQARKRSLEVLDTVGLREAAKRRIAGYSGGMKQRLGIAQSLVHEPSLIMLDEPVSALDPIGRREVMDLLSRLRGEVTILFSTHVLHDAEEVCDRMVVMVDGRIAEQGSWTELREKYRQPVLLLEVEPAAREEAWLRTLPGMPFVESADIRSRTAALAVRDLDQARNALMREMSDSRIRFQRIEAGTSSLEDMFMKVVGG</sequence>
<dbReference type="InterPro" id="IPR003439">
    <property type="entry name" value="ABC_transporter-like_ATP-bd"/>
</dbReference>
<comment type="caution">
    <text evidence="7">The sequence shown here is derived from an EMBL/GenBank/DDBJ whole genome shotgun (WGS) entry which is preliminary data.</text>
</comment>
<dbReference type="GO" id="GO:0016887">
    <property type="term" value="F:ATP hydrolysis activity"/>
    <property type="evidence" value="ECO:0007669"/>
    <property type="project" value="InterPro"/>
</dbReference>
<evidence type="ECO:0000313" key="8">
    <source>
        <dbReference type="Proteomes" id="UP000215596"/>
    </source>
</evidence>
<dbReference type="InterPro" id="IPR003593">
    <property type="entry name" value="AAA+_ATPase"/>
</dbReference>
<comment type="similarity">
    <text evidence="1">Belongs to the ABC transporter superfamily.</text>
</comment>
<dbReference type="Pfam" id="PF13732">
    <property type="entry name" value="DrrA1-3_C"/>
    <property type="match status" value="1"/>
</dbReference>
<keyword evidence="3" id="KW-0547">Nucleotide-binding</keyword>
<organism evidence="7 8">
    <name type="scientific">Paenibacillus campinasensis</name>
    <dbReference type="NCBI Taxonomy" id="66347"/>
    <lineage>
        <taxon>Bacteria</taxon>
        <taxon>Bacillati</taxon>
        <taxon>Bacillota</taxon>
        <taxon>Bacilli</taxon>
        <taxon>Bacillales</taxon>
        <taxon>Paenibacillaceae</taxon>
        <taxon>Paenibacillus</taxon>
    </lineage>
</organism>
<dbReference type="AlphaFoldDB" id="A0A268EML5"/>
<protein>
    <submittedName>
        <fullName evidence="7">ABC transporter ATP-binding protein</fullName>
    </submittedName>
    <submittedName>
        <fullName evidence="6">ATP-binding cassette domain-containing protein</fullName>
    </submittedName>
</protein>
<evidence type="ECO:0000313" key="9">
    <source>
        <dbReference type="Proteomes" id="UP000435177"/>
    </source>
</evidence>
<dbReference type="CDD" id="cd03230">
    <property type="entry name" value="ABC_DR_subfamily_A"/>
    <property type="match status" value="1"/>
</dbReference>
<keyword evidence="2" id="KW-0813">Transport</keyword>
<reference evidence="6 9" key="2">
    <citation type="submission" date="2019-11" db="EMBL/GenBank/DDBJ databases">
        <title>Draft genome sequences of five Paenibacillus species of dairy origin.</title>
        <authorList>
            <person name="Olajide A.M."/>
            <person name="Chen S."/>
            <person name="Lapointe G."/>
        </authorList>
    </citation>
    <scope>NUCLEOTIDE SEQUENCE [LARGE SCALE GENOMIC DNA]</scope>
    <source>
        <strain evidence="6 9">3CS1</strain>
    </source>
</reference>
<feature type="domain" description="ABC transporter" evidence="5">
    <location>
        <begin position="6"/>
        <end position="233"/>
    </location>
</feature>
<dbReference type="GO" id="GO:0005524">
    <property type="term" value="F:ATP binding"/>
    <property type="evidence" value="ECO:0007669"/>
    <property type="project" value="UniProtKB-KW"/>
</dbReference>
<proteinExistence type="inferred from homology"/>
<evidence type="ECO:0000313" key="6">
    <source>
        <dbReference type="EMBL" id="MUG66945.1"/>
    </source>
</evidence>
<dbReference type="InterPro" id="IPR025302">
    <property type="entry name" value="DrrA1/2-like_C"/>
</dbReference>
<reference evidence="7 8" key="1">
    <citation type="submission" date="2017-07" db="EMBL/GenBank/DDBJ databases">
        <title>Isolation and whole genome analysis of endospore-forming bacteria from heroin.</title>
        <authorList>
            <person name="Kalinowski J."/>
            <person name="Ahrens B."/>
            <person name="Al-Dilaimi A."/>
            <person name="Winkler A."/>
            <person name="Wibberg D."/>
            <person name="Schleenbecker U."/>
            <person name="Ruckert C."/>
            <person name="Wolfel R."/>
            <person name="Grass G."/>
        </authorList>
    </citation>
    <scope>NUCLEOTIDE SEQUENCE [LARGE SCALE GENOMIC DNA]</scope>
    <source>
        <strain evidence="7 8">7537-G1</strain>
    </source>
</reference>
<dbReference type="EMBL" id="WOAA01000010">
    <property type="protein sequence ID" value="MUG66945.1"/>
    <property type="molecule type" value="Genomic_DNA"/>
</dbReference>
<dbReference type="Proteomes" id="UP000215596">
    <property type="component" value="Unassembled WGS sequence"/>
</dbReference>
<keyword evidence="9" id="KW-1185">Reference proteome</keyword>
<dbReference type="InterPro" id="IPR017871">
    <property type="entry name" value="ABC_transporter-like_CS"/>
</dbReference>
<evidence type="ECO:0000256" key="4">
    <source>
        <dbReference type="ARBA" id="ARBA00022840"/>
    </source>
</evidence>
<dbReference type="EMBL" id="NPBY01000058">
    <property type="protein sequence ID" value="PAD74360.1"/>
    <property type="molecule type" value="Genomic_DNA"/>
</dbReference>
<dbReference type="PANTHER" id="PTHR43335">
    <property type="entry name" value="ABC TRANSPORTER, ATP-BINDING PROTEIN"/>
    <property type="match status" value="1"/>
</dbReference>
<gene>
    <name evidence="7" type="ORF">CHH67_18125</name>
    <name evidence="6" type="ORF">GNP94_13125</name>
</gene>
<evidence type="ECO:0000259" key="5">
    <source>
        <dbReference type="PROSITE" id="PS50893"/>
    </source>
</evidence>